<proteinExistence type="predicted"/>
<evidence type="ECO:0000313" key="2">
    <source>
        <dbReference type="EMBL" id="KAF7304284.1"/>
    </source>
</evidence>
<comment type="caution">
    <text evidence="2">The sequence shown here is derived from an EMBL/GenBank/DDBJ whole genome shotgun (WGS) entry which is preliminary data.</text>
</comment>
<name>A0A8H6W9M3_MYCCL</name>
<sequence length="425" mass="46200">MQPSGVMPAAPNSSFGVFSSTSGHVEGAPPMHARPPNLDGPTAAFNLQKAQGAELRLWIEQTNTLASARVLFKTGRNEVLRARLGTYYNLDYEHAAAPVATGPAPLSTSIIKRQWDYLANTLGDEWADKEARGEPFQLLERQGESGAQESILARISSFTDTLPTNSTLHPSDAALSAHAGDNPAAFRALIDAAAEGDSETVQAMLTSAQDGDASSLSALFQLRASLTNSPSGSQVPSVVLPAAPPPFPAVPLRASKSTEGPSATSAILSVSAKSFSALETAKDLRHVIQLCRSGRVEEVRKDNKETKTYGRAKGRLDRHDRIYAVLTEDFKNDEARFLAFFTKPQQPGTSKSRKRRADEVADEPKYIAIRLVAQAIPHCKTDILAERALAKYQVDGQFSEAVWEAAWPDMNYWDIWRALGKESYY</sequence>
<reference evidence="2" key="1">
    <citation type="submission" date="2020-05" db="EMBL/GenBank/DDBJ databases">
        <title>Mycena genomes resolve the evolution of fungal bioluminescence.</title>
        <authorList>
            <person name="Tsai I.J."/>
        </authorList>
    </citation>
    <scope>NUCLEOTIDE SEQUENCE</scope>
    <source>
        <strain evidence="2">110903Hualien_Pintung</strain>
    </source>
</reference>
<dbReference type="EMBL" id="JACAZE010000011">
    <property type="protein sequence ID" value="KAF7304284.1"/>
    <property type="molecule type" value="Genomic_DNA"/>
</dbReference>
<accession>A0A8H6W9M3</accession>
<dbReference type="OrthoDB" id="3037223at2759"/>
<gene>
    <name evidence="2" type="ORF">HMN09_00829900</name>
</gene>
<evidence type="ECO:0000256" key="1">
    <source>
        <dbReference type="SAM" id="MobiDB-lite"/>
    </source>
</evidence>
<evidence type="ECO:0000313" key="3">
    <source>
        <dbReference type="Proteomes" id="UP000613580"/>
    </source>
</evidence>
<feature type="region of interest" description="Disordered" evidence="1">
    <location>
        <begin position="18"/>
        <end position="39"/>
    </location>
</feature>
<organism evidence="2 3">
    <name type="scientific">Mycena chlorophos</name>
    <name type="common">Agaric fungus</name>
    <name type="synonym">Agaricus chlorophos</name>
    <dbReference type="NCBI Taxonomy" id="658473"/>
    <lineage>
        <taxon>Eukaryota</taxon>
        <taxon>Fungi</taxon>
        <taxon>Dikarya</taxon>
        <taxon>Basidiomycota</taxon>
        <taxon>Agaricomycotina</taxon>
        <taxon>Agaricomycetes</taxon>
        <taxon>Agaricomycetidae</taxon>
        <taxon>Agaricales</taxon>
        <taxon>Marasmiineae</taxon>
        <taxon>Mycenaceae</taxon>
        <taxon>Mycena</taxon>
    </lineage>
</organism>
<keyword evidence="3" id="KW-1185">Reference proteome</keyword>
<dbReference type="AlphaFoldDB" id="A0A8H6W9M3"/>
<protein>
    <submittedName>
        <fullName evidence="2">Uncharacterized protein</fullName>
    </submittedName>
</protein>
<dbReference type="Proteomes" id="UP000613580">
    <property type="component" value="Unassembled WGS sequence"/>
</dbReference>